<gene>
    <name evidence="2" type="ORF">G3480_27110</name>
</gene>
<accession>A0A6P1E4K4</accession>
<feature type="region of interest" description="Disordered" evidence="1">
    <location>
        <begin position="1"/>
        <end position="21"/>
    </location>
</feature>
<dbReference type="SUPFAM" id="SSF52833">
    <property type="entry name" value="Thioredoxin-like"/>
    <property type="match status" value="1"/>
</dbReference>
<evidence type="ECO:0000313" key="2">
    <source>
        <dbReference type="EMBL" id="NEX23876.1"/>
    </source>
</evidence>
<evidence type="ECO:0008006" key="4">
    <source>
        <dbReference type="Google" id="ProtNLM"/>
    </source>
</evidence>
<dbReference type="Proteomes" id="UP000471640">
    <property type="component" value="Unassembled WGS sequence"/>
</dbReference>
<dbReference type="InterPro" id="IPR036249">
    <property type="entry name" value="Thioredoxin-like_sf"/>
</dbReference>
<dbReference type="AlphaFoldDB" id="A0A6P1E4K4"/>
<feature type="non-terminal residue" evidence="2">
    <location>
        <position position="1"/>
    </location>
</feature>
<reference evidence="2 3" key="2">
    <citation type="submission" date="2020-02" db="EMBL/GenBank/DDBJ databases">
        <title>Genome sequences of Thiorhodococcus mannitoliphagus and Thiorhodococcus minor, purple sulfur photosynthetic bacteria in the gammaproteobacterial family, Chromatiaceae.</title>
        <authorList>
            <person name="Aviles F.A."/>
            <person name="Meyer T.E."/>
            <person name="Kyndt J.A."/>
        </authorList>
    </citation>
    <scope>NUCLEOTIDE SEQUENCE [LARGE SCALE GENOMIC DNA]</scope>
    <source>
        <strain evidence="2 3">DSM 18266</strain>
    </source>
</reference>
<comment type="caution">
    <text evidence="2">The sequence shown here is derived from an EMBL/GenBank/DDBJ whole genome shotgun (WGS) entry which is preliminary data.</text>
</comment>
<evidence type="ECO:0000313" key="3">
    <source>
        <dbReference type="Proteomes" id="UP000471640"/>
    </source>
</evidence>
<name>A0A6P1E4K4_9GAMM</name>
<dbReference type="Gene3D" id="3.40.30.10">
    <property type="entry name" value="Glutaredoxin"/>
    <property type="match status" value="1"/>
</dbReference>
<evidence type="ECO:0000256" key="1">
    <source>
        <dbReference type="SAM" id="MobiDB-lite"/>
    </source>
</evidence>
<proteinExistence type="predicted"/>
<protein>
    <recommendedName>
        <fullName evidence="4">TlpA family protein disulfide reductase</fullName>
    </recommendedName>
</protein>
<dbReference type="RefSeq" id="WP_164657272.1">
    <property type="nucleotide sequence ID" value="NZ_JAAIJR010000395.1"/>
</dbReference>
<organism evidence="2 3">
    <name type="scientific">Thiorhodococcus mannitoliphagus</name>
    <dbReference type="NCBI Taxonomy" id="329406"/>
    <lineage>
        <taxon>Bacteria</taxon>
        <taxon>Pseudomonadati</taxon>
        <taxon>Pseudomonadota</taxon>
        <taxon>Gammaproteobacteria</taxon>
        <taxon>Chromatiales</taxon>
        <taxon>Chromatiaceae</taxon>
        <taxon>Thiorhodococcus</taxon>
    </lineage>
</organism>
<keyword evidence="3" id="KW-1185">Reference proteome</keyword>
<sequence length="156" mass="17115">YTRWDESGGCQSPMERDPPWKSAAGGSVDVCAYPGEFVWVSYGAPWCTASRGQAPEVRVAARAAPPSSRFVMNLTSGGEPFQPATLGQARAWASQYGFDPAMVTTEGHSVRTIPQHALIGPDGRTWFRYIGYLTAEEILARLRAYQAGEIKPKRFD</sequence>
<dbReference type="EMBL" id="JAAIJR010000395">
    <property type="protein sequence ID" value="NEX23876.1"/>
    <property type="molecule type" value="Genomic_DNA"/>
</dbReference>
<reference evidence="3" key="1">
    <citation type="journal article" date="2020" name="Microbiol. Resour. Announc.">
        <title>Draft Genome Sequences of Thiorhodococcus mannitoliphagus and Thiorhodococcus minor, Purple Sulfur Photosynthetic Bacteria in the Gammaproteobacterial Family Chromatiaceae.</title>
        <authorList>
            <person name="Aviles F.A."/>
            <person name="Meyer T.E."/>
            <person name="Kyndt J.A."/>
        </authorList>
    </citation>
    <scope>NUCLEOTIDE SEQUENCE [LARGE SCALE GENOMIC DNA]</scope>
    <source>
        <strain evidence="3">DSM 18266</strain>
    </source>
</reference>